<reference evidence="1" key="1">
    <citation type="journal article" date="2020" name="G3 (Bethesda)">
        <title>High-Quality Assemblies for Three Invasive Social Wasps from the &lt;i&gt;Vespula&lt;/i&gt; Genus.</title>
        <authorList>
            <person name="Harrop T.W.R."/>
            <person name="Guhlin J."/>
            <person name="McLaughlin G.M."/>
            <person name="Permina E."/>
            <person name="Stockwell P."/>
            <person name="Gilligan J."/>
            <person name="Le Lec M.F."/>
            <person name="Gruber M.A.M."/>
            <person name="Quinn O."/>
            <person name="Lovegrove M."/>
            <person name="Duncan E.J."/>
            <person name="Remnant E.J."/>
            <person name="Van Eeckhoven J."/>
            <person name="Graham B."/>
            <person name="Knapp R.A."/>
            <person name="Langford K.W."/>
            <person name="Kronenberg Z."/>
            <person name="Press M.O."/>
            <person name="Eacker S.M."/>
            <person name="Wilson-Rankin E.E."/>
            <person name="Purcell J."/>
            <person name="Lester P.J."/>
            <person name="Dearden P.K."/>
        </authorList>
    </citation>
    <scope>NUCLEOTIDE SEQUENCE</scope>
    <source>
        <strain evidence="1">Volc-1</strain>
    </source>
</reference>
<sequence>MNNFGQVLINSAKFECIRANLLISGKFVKFVENLAEFGFIQTNSRKFSQIQENLHIFGKIRRNFRNSVKFVCIRTNSGKFGKILVNLDRFSKIGEYSGLIWVYQRKFEHVSANSDMFGLIGSDLVKFGKNQDDLINQCKFDKIWSYPINLMKTGYVHVNPGNASNSNEFGKTWAFPGNSRKPLKFQTNPGKSRQILKLPTSSNSTSYARLNGHSSTNPAWHWLCFD</sequence>
<comment type="caution">
    <text evidence="1">The sequence shown here is derived from an EMBL/GenBank/DDBJ whole genome shotgun (WGS) entry which is preliminary data.</text>
</comment>
<evidence type="ECO:0000313" key="2">
    <source>
        <dbReference type="Proteomes" id="UP000600918"/>
    </source>
</evidence>
<accession>A0A834NR53</accession>
<dbReference type="Proteomes" id="UP000600918">
    <property type="component" value="Unassembled WGS sequence"/>
</dbReference>
<keyword evidence="2" id="KW-1185">Reference proteome</keyword>
<dbReference type="AlphaFoldDB" id="A0A834NR53"/>
<dbReference type="EMBL" id="JACSDY010000010">
    <property type="protein sequence ID" value="KAF7416481.1"/>
    <property type="molecule type" value="Genomic_DNA"/>
</dbReference>
<protein>
    <submittedName>
        <fullName evidence="1">Uncharacterized protein</fullName>
    </submittedName>
</protein>
<evidence type="ECO:0000313" key="1">
    <source>
        <dbReference type="EMBL" id="KAF7416481.1"/>
    </source>
</evidence>
<gene>
    <name evidence="1" type="ORF">H0235_011012</name>
</gene>
<proteinExistence type="predicted"/>
<name>A0A834NR53_VESPE</name>
<organism evidence="1 2">
    <name type="scientific">Vespula pensylvanica</name>
    <name type="common">Western yellow jacket</name>
    <name type="synonym">Wasp</name>
    <dbReference type="NCBI Taxonomy" id="30213"/>
    <lineage>
        <taxon>Eukaryota</taxon>
        <taxon>Metazoa</taxon>
        <taxon>Ecdysozoa</taxon>
        <taxon>Arthropoda</taxon>
        <taxon>Hexapoda</taxon>
        <taxon>Insecta</taxon>
        <taxon>Pterygota</taxon>
        <taxon>Neoptera</taxon>
        <taxon>Endopterygota</taxon>
        <taxon>Hymenoptera</taxon>
        <taxon>Apocrita</taxon>
        <taxon>Aculeata</taxon>
        <taxon>Vespoidea</taxon>
        <taxon>Vespidae</taxon>
        <taxon>Vespinae</taxon>
        <taxon>Vespula</taxon>
    </lineage>
</organism>